<dbReference type="Pfam" id="PF02922">
    <property type="entry name" value="CBM_48"/>
    <property type="match status" value="1"/>
</dbReference>
<evidence type="ECO:0000256" key="2">
    <source>
        <dbReference type="ARBA" id="ARBA00023277"/>
    </source>
</evidence>
<dbReference type="Pfam" id="PF18962">
    <property type="entry name" value="Por_Secre_tail"/>
    <property type="match status" value="1"/>
</dbReference>
<evidence type="ECO:0000256" key="1">
    <source>
        <dbReference type="ARBA" id="ARBA00022729"/>
    </source>
</evidence>
<dbReference type="OrthoDB" id="9761875at2"/>
<feature type="domain" description="Glycosyl hydrolase family 13 catalytic" evidence="4">
    <location>
        <begin position="386"/>
        <end position="764"/>
    </location>
</feature>
<dbReference type="Pfam" id="PF00128">
    <property type="entry name" value="Alpha-amylase"/>
    <property type="match status" value="2"/>
</dbReference>
<dbReference type="RefSeq" id="WP_103914145.1">
    <property type="nucleotide sequence ID" value="NZ_FNUS01000005.1"/>
</dbReference>
<evidence type="ECO:0000256" key="3">
    <source>
        <dbReference type="SAM" id="SignalP"/>
    </source>
</evidence>
<feature type="chain" id="PRO_5009292078" evidence="3">
    <location>
        <begin position="21"/>
        <end position="950"/>
    </location>
</feature>
<reference evidence="6" key="1">
    <citation type="submission" date="2016-10" db="EMBL/GenBank/DDBJ databases">
        <authorList>
            <person name="Varghese N."/>
            <person name="Submissions S."/>
        </authorList>
    </citation>
    <scope>NUCLEOTIDE SEQUENCE [LARGE SCALE GENOMIC DNA]</scope>
    <source>
        <strain evidence="6">DSM 21580</strain>
    </source>
</reference>
<gene>
    <name evidence="5" type="ORF">SAMN05421847_2281</name>
</gene>
<keyword evidence="2" id="KW-0119">Carbohydrate metabolism</keyword>
<dbReference type="InterPro" id="IPR014756">
    <property type="entry name" value="Ig_E-set"/>
</dbReference>
<evidence type="ECO:0000259" key="4">
    <source>
        <dbReference type="SMART" id="SM00642"/>
    </source>
</evidence>
<dbReference type="NCBIfam" id="TIGR04183">
    <property type="entry name" value="Por_Secre_tail"/>
    <property type="match status" value="1"/>
</dbReference>
<dbReference type="AlphaFoldDB" id="A0A1H5ZZ21"/>
<dbReference type="GO" id="GO:0004553">
    <property type="term" value="F:hydrolase activity, hydrolyzing O-glycosyl compounds"/>
    <property type="evidence" value="ECO:0007669"/>
    <property type="project" value="InterPro"/>
</dbReference>
<name>A0A1H5ZZ21_9FLAO</name>
<protein>
    <submittedName>
        <fullName evidence="5">Por secretion system C-terminal sorting domain-containing protein</fullName>
    </submittedName>
</protein>
<feature type="signal peptide" evidence="3">
    <location>
        <begin position="1"/>
        <end position="20"/>
    </location>
</feature>
<dbReference type="InterPro" id="IPR004193">
    <property type="entry name" value="Glyco_hydro_13_N"/>
</dbReference>
<organism evidence="5 6">
    <name type="scientific">Halpernia humi</name>
    <dbReference type="NCBI Taxonomy" id="493375"/>
    <lineage>
        <taxon>Bacteria</taxon>
        <taxon>Pseudomonadati</taxon>
        <taxon>Bacteroidota</taxon>
        <taxon>Flavobacteriia</taxon>
        <taxon>Flavobacteriales</taxon>
        <taxon>Weeksellaceae</taxon>
        <taxon>Chryseobacterium group</taxon>
        <taxon>Halpernia</taxon>
    </lineage>
</organism>
<accession>A0A1H5ZZ21</accession>
<keyword evidence="1 3" id="KW-0732">Signal</keyword>
<dbReference type="SUPFAM" id="SSF51445">
    <property type="entry name" value="(Trans)glycosidases"/>
    <property type="match status" value="1"/>
</dbReference>
<dbReference type="InterPro" id="IPR026444">
    <property type="entry name" value="Secre_tail"/>
</dbReference>
<evidence type="ECO:0000313" key="6">
    <source>
        <dbReference type="Proteomes" id="UP000236738"/>
    </source>
</evidence>
<dbReference type="Gene3D" id="3.20.20.80">
    <property type="entry name" value="Glycosidases"/>
    <property type="match status" value="1"/>
</dbReference>
<dbReference type="Proteomes" id="UP000236738">
    <property type="component" value="Unassembled WGS sequence"/>
</dbReference>
<dbReference type="InterPro" id="IPR013783">
    <property type="entry name" value="Ig-like_fold"/>
</dbReference>
<dbReference type="InterPro" id="IPR017853">
    <property type="entry name" value="GH"/>
</dbReference>
<dbReference type="SMART" id="SM00642">
    <property type="entry name" value="Aamy"/>
    <property type="match status" value="1"/>
</dbReference>
<dbReference type="GO" id="GO:0005975">
    <property type="term" value="P:carbohydrate metabolic process"/>
    <property type="evidence" value="ECO:0007669"/>
    <property type="project" value="InterPro"/>
</dbReference>
<proteinExistence type="predicted"/>
<dbReference type="Gene3D" id="2.60.40.10">
    <property type="entry name" value="Immunoglobulins"/>
    <property type="match status" value="1"/>
</dbReference>
<dbReference type="PANTHER" id="PTHR43651">
    <property type="entry name" value="1,4-ALPHA-GLUCAN-BRANCHING ENZYME"/>
    <property type="match status" value="1"/>
</dbReference>
<dbReference type="EMBL" id="FNUS01000005">
    <property type="protein sequence ID" value="SEG41763.1"/>
    <property type="molecule type" value="Genomic_DNA"/>
</dbReference>
<dbReference type="CDD" id="cd11350">
    <property type="entry name" value="AmyAc_4"/>
    <property type="match status" value="1"/>
</dbReference>
<evidence type="ECO:0000313" key="5">
    <source>
        <dbReference type="EMBL" id="SEG41763.1"/>
    </source>
</evidence>
<dbReference type="SUPFAM" id="SSF81296">
    <property type="entry name" value="E set domains"/>
    <property type="match status" value="1"/>
</dbReference>
<sequence length="950" mass="105910">MIRKLYALAFVFLIQIFAFAQQQTVTYSISPATFNEDQSITITIDGSSVNEATWGVTNNALYLWAWSYDTATNTQMDCPTNGTWTASNAANKLTYNAGSDKYTITFVPNVFFNRTGINRMGFLVKAIDGTGDKKSQDNLVNIGAFQFTSQNPKKGSTTFVTPGGSYPIQYKTSVAANWVLKANGNIVDTKTATTSYNNFGFAINGDNNMELTATNPSDGSVLSSTFTLANTPVVVSAPIPSYIKQGINYDPSDNTKVGLALYAPFKSYVHVLGSFNNWSVSSNYLMKKDTANPDLYWIEITGLTPMQVYTFQYRTNDGVKVADPYSPLVLSPDDDPYISAATYPNKPVYPAGQEFDVSVIQTGKPAYNWQVSNFVKPAKENLVVYEALVRDFTTQRTWQSMIDKIPYLKGLNINAIELMPIMEFDGNNSWGYNPGFHYALDKAYGTPEKFKEFVDTCHQNGIAIILDIALNHATGRSPLERLWMDDPDGNGYGDVAANNPYFNQTAKHTYSVFYDFNHSKPETKYYVKRVLAQWINEYKIDGFRWDLTKGFTQACSSSDETCTNSYQQDRVDILKTYADYEWADDPTSYIIFEHLGQDNEEQQWANYRINEGKGVMMWNKMTDQFGQNTMGYASSSDLSRANYTNHGFTGERTMTYGESHDEERLMYKNISYGATNGSYNVKDLATALQRQKAYGAIFLTLPGPKMIWQFGELGYDFSINTCSNGSISNNCRLDEKPVAFALGYDQDPVRKAVYDTWAKILEIRLKNKVFETKTFAINSGDLMPKLYIYDDTLPPTSLKNVVILANLTLTAQNIVPNLPYAGNWYNLMDNSVRNFAATTTPVTLQPGDFIILGNQPSAALATVETNAADNAVKIQLAQNPVANGLANVKLTNAKNGTISVYDLSGKLVQSFMVTSDNGIQSLRLNNVKSGMYLLQLKTENGNAVTKMIVK</sequence>
<dbReference type="InterPro" id="IPR006047">
    <property type="entry name" value="GH13_cat_dom"/>
</dbReference>
<keyword evidence="6" id="KW-1185">Reference proteome</keyword>